<accession>A0A1X7D4W6</accession>
<keyword evidence="4" id="KW-1185">Reference proteome</keyword>
<evidence type="ECO:0000313" key="3">
    <source>
        <dbReference type="EMBL" id="SMF08978.1"/>
    </source>
</evidence>
<dbReference type="RefSeq" id="WP_085225184.1">
    <property type="nucleotide sequence ID" value="NZ_BSQD01000002.1"/>
</dbReference>
<sequence length="636" mass="72211">MKTSLSLLQPDNAFYAQRQQTALESARHNALRRVVRCLLAERIIDRDRLVFAPEGRSAWLPLWNTHALLFFGDLEAAPADTFILHGALTLIESDGTRVKIRSPAQLIDLLLPYFDFVPGEEGVAGLKRDIANSVENDALARIYRDAWDADLRTRIDTAEADGFVGYLHQHMTVRDAAVLLDQWGALEGHPFYPTWKSKPDLNAREVAALSPEFNAIVPVRIAALRADMAYVERMPHVERYHDWFAANFPQLWARWTAGLRERGLDERAWLPLPIHGWHLEHFVREEYAALMEEGALIVDGPDMETWPTMSFRTMMPRLPGPVPFIKLPVALWLTSEQRSLQAKSIHMGPRISAVIQRILADENGFEHTLEVFPEEVALHFKHAVHQEDRPGRHLSVAFRASKAAFERADGLLPITVAALLTASPTDGRALATELVEKRDGAHATPEAVETWFRRYAHVVTHPVVGIYLLYGIALEAHQQNTSVLFAADGMPAGLLVRDFGDGRTYAPLLRARGHSLKPYVHPGILPTVFEEDIEPVRAFVLDACFVCHLHEVALLLTREYGLAPTRLWQILREETARAFDAFASRVTSELWRTERAAFLEHPWPTRSILRMHLLKYSDYRLQHRLPNPLRQACRED</sequence>
<gene>
    <name evidence="3" type="ORF">SAMN06295900_102399</name>
</gene>
<organism evidence="3 4">
    <name type="scientific">Trinickia caryophylli</name>
    <name type="common">Paraburkholderia caryophylli</name>
    <dbReference type="NCBI Taxonomy" id="28094"/>
    <lineage>
        <taxon>Bacteria</taxon>
        <taxon>Pseudomonadati</taxon>
        <taxon>Pseudomonadota</taxon>
        <taxon>Betaproteobacteria</taxon>
        <taxon>Burkholderiales</taxon>
        <taxon>Burkholderiaceae</taxon>
        <taxon>Trinickia</taxon>
    </lineage>
</organism>
<dbReference type="PANTHER" id="PTHR34384">
    <property type="entry name" value="L-2,3-DIAMINOPROPANOATE--CITRATE LIGASE"/>
    <property type="match status" value="1"/>
</dbReference>
<evidence type="ECO:0000259" key="2">
    <source>
        <dbReference type="Pfam" id="PF06276"/>
    </source>
</evidence>
<proteinExistence type="predicted"/>
<name>A0A1X7D4W6_TRICW</name>
<feature type="domain" description="Aerobactin siderophore biosynthesis IucA/IucC-like C-terminal" evidence="2">
    <location>
        <begin position="450"/>
        <end position="619"/>
    </location>
</feature>
<dbReference type="GO" id="GO:0016881">
    <property type="term" value="F:acid-amino acid ligase activity"/>
    <property type="evidence" value="ECO:0007669"/>
    <property type="project" value="UniProtKB-ARBA"/>
</dbReference>
<dbReference type="EMBL" id="FXAH01000002">
    <property type="protein sequence ID" value="SMF08978.1"/>
    <property type="molecule type" value="Genomic_DNA"/>
</dbReference>
<dbReference type="GO" id="GO:0019290">
    <property type="term" value="P:siderophore biosynthetic process"/>
    <property type="evidence" value="ECO:0007669"/>
    <property type="project" value="InterPro"/>
</dbReference>
<evidence type="ECO:0000259" key="1">
    <source>
        <dbReference type="Pfam" id="PF04183"/>
    </source>
</evidence>
<dbReference type="InterPro" id="IPR007310">
    <property type="entry name" value="Aerobactin_biosyn_IucA/IucC_N"/>
</dbReference>
<dbReference type="STRING" id="28094.SAMN06295900_102399"/>
<dbReference type="Pfam" id="PF06276">
    <property type="entry name" value="FhuF"/>
    <property type="match status" value="1"/>
</dbReference>
<dbReference type="InterPro" id="IPR022770">
    <property type="entry name" value="IucA/IucC-like_C"/>
</dbReference>
<dbReference type="Proteomes" id="UP000192911">
    <property type="component" value="Unassembled WGS sequence"/>
</dbReference>
<evidence type="ECO:0000313" key="4">
    <source>
        <dbReference type="Proteomes" id="UP000192911"/>
    </source>
</evidence>
<reference evidence="4" key="1">
    <citation type="submission" date="2017-04" db="EMBL/GenBank/DDBJ databases">
        <authorList>
            <person name="Varghese N."/>
            <person name="Submissions S."/>
        </authorList>
    </citation>
    <scope>NUCLEOTIDE SEQUENCE [LARGE SCALE GENOMIC DNA]</scope>
    <source>
        <strain evidence="4">Ballard 720</strain>
    </source>
</reference>
<protein>
    <submittedName>
        <fullName evidence="3">Siderophore synthetase component</fullName>
    </submittedName>
</protein>
<dbReference type="Gene3D" id="1.10.510.40">
    <property type="match status" value="1"/>
</dbReference>
<dbReference type="OrthoDB" id="495728at2"/>
<dbReference type="AlphaFoldDB" id="A0A1X7D4W6"/>
<dbReference type="InterPro" id="IPR037455">
    <property type="entry name" value="LucA/IucC-like"/>
</dbReference>
<dbReference type="Pfam" id="PF04183">
    <property type="entry name" value="IucA_IucC"/>
    <property type="match status" value="1"/>
</dbReference>
<feature type="domain" description="Aerobactin siderophore biosynthesis IucA/IucC N-terminal" evidence="1">
    <location>
        <begin position="180"/>
        <end position="420"/>
    </location>
</feature>
<dbReference type="GeneID" id="95552281"/>